<name>A0A1M7YJY9_9BACT</name>
<sequence>MNEQAETATEQDLEGSSAPRAEKVDAASLTKSQLTSVLAVKHLSFAWPSSSFQIGITDLNVKSDEHWLLEGPSGSGKSTLLQLLGGVLLPQRGEVQILGQSWATLSAAQRDLRRADHVGFIFQQFNLVPYLSAIENVLLPCRFSKSRRQSAENGGGLKDEARRLLTALGLGAKEIQLRRAARLSVGQQQRVAAARALIGNPSLVLADEPTSALDTKNRAAFLELLFSEARSAKTAIVLVSHDTSLRPHFERHLTLEGGLC</sequence>
<dbReference type="AlphaFoldDB" id="A0A1M7YJY9"/>
<dbReference type="GO" id="GO:0016887">
    <property type="term" value="F:ATP hydrolysis activity"/>
    <property type="evidence" value="ECO:0007669"/>
    <property type="project" value="InterPro"/>
</dbReference>
<dbReference type="InterPro" id="IPR027417">
    <property type="entry name" value="P-loop_NTPase"/>
</dbReference>
<dbReference type="SUPFAM" id="SSF52540">
    <property type="entry name" value="P-loop containing nucleoside triphosphate hydrolases"/>
    <property type="match status" value="1"/>
</dbReference>
<dbReference type="SMART" id="SM00382">
    <property type="entry name" value="AAA"/>
    <property type="match status" value="1"/>
</dbReference>
<evidence type="ECO:0000259" key="4">
    <source>
        <dbReference type="PROSITE" id="PS50893"/>
    </source>
</evidence>
<evidence type="ECO:0000313" key="6">
    <source>
        <dbReference type="Proteomes" id="UP000184603"/>
    </source>
</evidence>
<accession>A0A1M7YJY9</accession>
<feature type="region of interest" description="Disordered" evidence="3">
    <location>
        <begin position="1"/>
        <end position="25"/>
    </location>
</feature>
<evidence type="ECO:0000313" key="5">
    <source>
        <dbReference type="EMBL" id="SHO52940.1"/>
    </source>
</evidence>
<keyword evidence="1" id="KW-0547">Nucleotide-binding</keyword>
<dbReference type="OrthoDB" id="9809450at2"/>
<dbReference type="PROSITE" id="PS50893">
    <property type="entry name" value="ABC_TRANSPORTER_2"/>
    <property type="match status" value="1"/>
</dbReference>
<dbReference type="InterPro" id="IPR003593">
    <property type="entry name" value="AAA+_ATPase"/>
</dbReference>
<dbReference type="EMBL" id="FRFE01000043">
    <property type="protein sequence ID" value="SHO52940.1"/>
    <property type="molecule type" value="Genomic_DNA"/>
</dbReference>
<feature type="domain" description="ABC transporter" evidence="4">
    <location>
        <begin position="38"/>
        <end position="259"/>
    </location>
</feature>
<dbReference type="STRING" id="1121416.SAMN02745220_04846"/>
<keyword evidence="2 5" id="KW-0067">ATP-binding</keyword>
<dbReference type="Gene3D" id="3.40.50.300">
    <property type="entry name" value="P-loop containing nucleotide triphosphate hydrolases"/>
    <property type="match status" value="1"/>
</dbReference>
<dbReference type="Proteomes" id="UP000184603">
    <property type="component" value="Unassembled WGS sequence"/>
</dbReference>
<dbReference type="GO" id="GO:0005524">
    <property type="term" value="F:ATP binding"/>
    <property type="evidence" value="ECO:0007669"/>
    <property type="project" value="UniProtKB-KW"/>
</dbReference>
<evidence type="ECO:0000256" key="2">
    <source>
        <dbReference type="ARBA" id="ARBA00022840"/>
    </source>
</evidence>
<evidence type="ECO:0000256" key="1">
    <source>
        <dbReference type="ARBA" id="ARBA00022741"/>
    </source>
</evidence>
<dbReference type="InterPro" id="IPR003439">
    <property type="entry name" value="ABC_transporter-like_ATP-bd"/>
</dbReference>
<protein>
    <submittedName>
        <fullName evidence="5">Putative ABC transport system ATP-binding protein</fullName>
    </submittedName>
</protein>
<dbReference type="GO" id="GO:0022857">
    <property type="term" value="F:transmembrane transporter activity"/>
    <property type="evidence" value="ECO:0007669"/>
    <property type="project" value="TreeGrafter"/>
</dbReference>
<dbReference type="PANTHER" id="PTHR24220:SF611">
    <property type="entry name" value="ATP-BINDING COMPONENT OF ABC TRANSPORTER-RELATED"/>
    <property type="match status" value="1"/>
</dbReference>
<dbReference type="Pfam" id="PF00005">
    <property type="entry name" value="ABC_tran"/>
    <property type="match status" value="1"/>
</dbReference>
<feature type="compositionally biased region" description="Polar residues" evidence="3">
    <location>
        <begin position="1"/>
        <end position="10"/>
    </location>
</feature>
<gene>
    <name evidence="5" type="ORF">SAMN02745220_04846</name>
</gene>
<evidence type="ECO:0000256" key="3">
    <source>
        <dbReference type="SAM" id="MobiDB-lite"/>
    </source>
</evidence>
<reference evidence="5 6" key="1">
    <citation type="submission" date="2016-12" db="EMBL/GenBank/DDBJ databases">
        <authorList>
            <person name="Song W.-J."/>
            <person name="Kurnit D.M."/>
        </authorList>
    </citation>
    <scope>NUCLEOTIDE SEQUENCE [LARGE SCALE GENOMIC DNA]</scope>
    <source>
        <strain evidence="5 6">DSM 18488</strain>
    </source>
</reference>
<organism evidence="5 6">
    <name type="scientific">Desulfopila aestuarii DSM 18488</name>
    <dbReference type="NCBI Taxonomy" id="1121416"/>
    <lineage>
        <taxon>Bacteria</taxon>
        <taxon>Pseudomonadati</taxon>
        <taxon>Thermodesulfobacteriota</taxon>
        <taxon>Desulfobulbia</taxon>
        <taxon>Desulfobulbales</taxon>
        <taxon>Desulfocapsaceae</taxon>
        <taxon>Desulfopila</taxon>
    </lineage>
</organism>
<keyword evidence="6" id="KW-1185">Reference proteome</keyword>
<dbReference type="GO" id="GO:0005886">
    <property type="term" value="C:plasma membrane"/>
    <property type="evidence" value="ECO:0007669"/>
    <property type="project" value="TreeGrafter"/>
</dbReference>
<proteinExistence type="predicted"/>
<dbReference type="InterPro" id="IPR015854">
    <property type="entry name" value="ABC_transpr_LolD-like"/>
</dbReference>
<dbReference type="RefSeq" id="WP_084554518.1">
    <property type="nucleotide sequence ID" value="NZ_FRFE01000043.1"/>
</dbReference>
<dbReference type="PANTHER" id="PTHR24220">
    <property type="entry name" value="IMPORT ATP-BINDING PROTEIN"/>
    <property type="match status" value="1"/>
</dbReference>